<dbReference type="AlphaFoldDB" id="A0AA35XHL1"/>
<name>A0AA35XHL1_GEOBA</name>
<evidence type="ECO:0000313" key="13">
    <source>
        <dbReference type="Proteomes" id="UP001174909"/>
    </source>
</evidence>
<comment type="subcellular location">
    <subcellularLocation>
        <location evidence="1 11">Nucleus</location>
    </subcellularLocation>
</comment>
<evidence type="ECO:0000256" key="3">
    <source>
        <dbReference type="ARBA" id="ARBA00022723"/>
    </source>
</evidence>
<evidence type="ECO:0000256" key="8">
    <source>
        <dbReference type="ARBA" id="ARBA00023163"/>
    </source>
</evidence>
<evidence type="ECO:0000256" key="11">
    <source>
        <dbReference type="RuleBase" id="RU368090"/>
    </source>
</evidence>
<protein>
    <recommendedName>
        <fullName evidence="11">General transcription factor IIH subunit 3</fullName>
    </recommendedName>
    <alternativeName>
        <fullName evidence="11">General transcription factor IIH polypeptide 3</fullName>
    </alternativeName>
</protein>
<dbReference type="EMBL" id="CASHTH010004028">
    <property type="protein sequence ID" value="CAI8052646.1"/>
    <property type="molecule type" value="Genomic_DNA"/>
</dbReference>
<comment type="similarity">
    <text evidence="2 11">Belongs to the TFB4 family.</text>
</comment>
<keyword evidence="10 11" id="KW-0539">Nucleus</keyword>
<keyword evidence="8 11" id="KW-0804">Transcription</keyword>
<keyword evidence="7 11" id="KW-0805">Transcription regulation</keyword>
<gene>
    <name evidence="12" type="ORF">GBAR_LOCUS28790</name>
</gene>
<evidence type="ECO:0000256" key="6">
    <source>
        <dbReference type="ARBA" id="ARBA00022833"/>
    </source>
</evidence>
<dbReference type="GO" id="GO:0006355">
    <property type="term" value="P:regulation of DNA-templated transcription"/>
    <property type="evidence" value="ECO:0007669"/>
    <property type="project" value="InterPro"/>
</dbReference>
<evidence type="ECO:0000256" key="2">
    <source>
        <dbReference type="ARBA" id="ARBA00005273"/>
    </source>
</evidence>
<sequence>MHNAGSMAAGPETSSGVQREANLLVTLLDLSDSFSRSLQLENPAQQLSVAQCLDNVTTFLNSYLLLQQTNSVGVCLCHQGGSRMVYPVAGREEAGLQETEETTSGKYEPLVHMNRVLTEEIRKTVTETASHPVHSTSALSGALSKCLCYIQRRCREAPLGTKVNSRILVIMSSQDTASQYVPVMNCIFAAQ</sequence>
<dbReference type="PANTHER" id="PTHR12831">
    <property type="entry name" value="TRANSCRIPTION INITIATION FACTOR IIH TFIIH , POLYPEPTIDE 3-RELATED"/>
    <property type="match status" value="1"/>
</dbReference>
<dbReference type="GO" id="GO:0006289">
    <property type="term" value="P:nucleotide-excision repair"/>
    <property type="evidence" value="ECO:0007669"/>
    <property type="project" value="UniProtKB-UniRule"/>
</dbReference>
<dbReference type="GO" id="GO:0000439">
    <property type="term" value="C:transcription factor TFIIH core complex"/>
    <property type="evidence" value="ECO:0007669"/>
    <property type="project" value="UniProtKB-UniRule"/>
</dbReference>
<proteinExistence type="inferred from homology"/>
<evidence type="ECO:0000313" key="12">
    <source>
        <dbReference type="EMBL" id="CAI8052646.1"/>
    </source>
</evidence>
<dbReference type="InterPro" id="IPR004600">
    <property type="entry name" value="TFIIH_Tfb4/GTF2H3"/>
</dbReference>
<dbReference type="Gene3D" id="3.40.50.410">
    <property type="entry name" value="von Willebrand factor, type A domain"/>
    <property type="match status" value="1"/>
</dbReference>
<evidence type="ECO:0000256" key="4">
    <source>
        <dbReference type="ARBA" id="ARBA00022763"/>
    </source>
</evidence>
<dbReference type="Pfam" id="PF03850">
    <property type="entry name" value="Tfb4"/>
    <property type="match status" value="1"/>
</dbReference>
<keyword evidence="9 11" id="KW-0234">DNA repair</keyword>
<keyword evidence="4 11" id="KW-0227">DNA damage</keyword>
<comment type="caution">
    <text evidence="12">The sequence shown here is derived from an EMBL/GenBank/DDBJ whole genome shotgun (WGS) entry which is preliminary data.</text>
</comment>
<organism evidence="12 13">
    <name type="scientific">Geodia barretti</name>
    <name type="common">Barrett's horny sponge</name>
    <dbReference type="NCBI Taxonomy" id="519541"/>
    <lineage>
        <taxon>Eukaryota</taxon>
        <taxon>Metazoa</taxon>
        <taxon>Porifera</taxon>
        <taxon>Demospongiae</taxon>
        <taxon>Heteroscleromorpha</taxon>
        <taxon>Tetractinellida</taxon>
        <taxon>Astrophorina</taxon>
        <taxon>Geodiidae</taxon>
        <taxon>Geodia</taxon>
    </lineage>
</organism>
<keyword evidence="13" id="KW-1185">Reference proteome</keyword>
<dbReference type="InterPro" id="IPR036465">
    <property type="entry name" value="vWFA_dom_sf"/>
</dbReference>
<dbReference type="Proteomes" id="UP001174909">
    <property type="component" value="Unassembled WGS sequence"/>
</dbReference>
<dbReference type="GO" id="GO:0005675">
    <property type="term" value="C:transcription factor TFIIH holo complex"/>
    <property type="evidence" value="ECO:0007669"/>
    <property type="project" value="UniProtKB-UniRule"/>
</dbReference>
<accession>A0AA35XHL1</accession>
<feature type="non-terminal residue" evidence="12">
    <location>
        <position position="1"/>
    </location>
</feature>
<dbReference type="GO" id="GO:0008270">
    <property type="term" value="F:zinc ion binding"/>
    <property type="evidence" value="ECO:0007669"/>
    <property type="project" value="UniProtKB-KW"/>
</dbReference>
<comment type="function">
    <text evidence="11">Component of the general transcription and DNA repair factor IIH (TFIIH) core complex, which is involved in general and transcription-coupled nucleotide excision repair (NER) of damaged DNA and, when complexed to CAK, in RNA transcription by RNA polymerase II. In NER, TFIIH acts by opening DNA around the lesion to allow the excision of the damaged oligonucleotide and its replacement by a new DNA fragment. In transcription, TFIIH has an essential role in transcription initiation. When the pre-initiation complex (PIC) has been established, TFIIH is required for promoter opening and promoter escape. Phosphorylation of the C-terminal tail (CTD) of the largest subunit of RNA polymerase II by the kinase module CAK controls the initiation of transcription.</text>
</comment>
<evidence type="ECO:0000256" key="9">
    <source>
        <dbReference type="ARBA" id="ARBA00023204"/>
    </source>
</evidence>
<evidence type="ECO:0000256" key="5">
    <source>
        <dbReference type="ARBA" id="ARBA00022771"/>
    </source>
</evidence>
<evidence type="ECO:0000256" key="1">
    <source>
        <dbReference type="ARBA" id="ARBA00004123"/>
    </source>
</evidence>
<evidence type="ECO:0000256" key="10">
    <source>
        <dbReference type="ARBA" id="ARBA00023242"/>
    </source>
</evidence>
<comment type="subunit">
    <text evidence="11">Part of a TFIID-containing RNA polymerase II pre-initiation complex that is composed of TBP and at least GTF2A1, GTF2A2, GTF2E1, GTF2E2, GTF2F1, GTF2H2, GTF2H3, GTF2H4, GTF2H5, GTF2B, TCEA1, ERCC2, ERCC3, TAF1, TAF2, TAF3, TAF4, TAF5, TAF6, TAF7, TAF8, TAF9, TAF10, TAF11, TAF12 and TAF13. Component of the 7-subunit TFIIH core complex composed of XPB/ERCC3, XPD/ERCC2, GTF2H1, GTF2H2, GTF2H3, GTF2H4 and GTF2H5, which is active in NER. The core complex associates with the 3-subunit CDK-activating kinase (CAK) module composed of CCNH/cyclin H, CDK7 and MNAT1 to form the 10-subunit holoenzyme (holo-TFIIH) active in transcription. Interacts with RARA; the interaction requires prior phosphorylation of RARA on 'Ser-369' which then enhances interaction of RARA with CDK7.</text>
</comment>
<keyword evidence="6 11" id="KW-0862">Zinc</keyword>
<evidence type="ECO:0000256" key="7">
    <source>
        <dbReference type="ARBA" id="ARBA00023015"/>
    </source>
</evidence>
<keyword evidence="5 11" id="KW-0863">Zinc-finger</keyword>
<keyword evidence="3 11" id="KW-0479">Metal-binding</keyword>
<reference evidence="12" key="1">
    <citation type="submission" date="2023-03" db="EMBL/GenBank/DDBJ databases">
        <authorList>
            <person name="Steffen K."/>
            <person name="Cardenas P."/>
        </authorList>
    </citation>
    <scope>NUCLEOTIDE SEQUENCE</scope>
</reference>
<dbReference type="PANTHER" id="PTHR12831:SF0">
    <property type="entry name" value="GENERAL TRANSCRIPTION FACTOR IIH SUBUNIT 3"/>
    <property type="match status" value="1"/>
</dbReference>